<evidence type="ECO:0000313" key="5">
    <source>
        <dbReference type="Proteomes" id="UP000287352"/>
    </source>
</evidence>
<dbReference type="AlphaFoldDB" id="A0A402A2X0"/>
<dbReference type="InterPro" id="IPR020904">
    <property type="entry name" value="Sc_DH/Rdtase_CS"/>
</dbReference>
<dbReference type="InterPro" id="IPR051911">
    <property type="entry name" value="SDR_oxidoreductase"/>
</dbReference>
<dbReference type="Proteomes" id="UP000287352">
    <property type="component" value="Unassembled WGS sequence"/>
</dbReference>
<dbReference type="EMBL" id="BIFR01000001">
    <property type="protein sequence ID" value="GCE13493.1"/>
    <property type="molecule type" value="Genomic_DNA"/>
</dbReference>
<dbReference type="InterPro" id="IPR036291">
    <property type="entry name" value="NAD(P)-bd_dom_sf"/>
</dbReference>
<comment type="caution">
    <text evidence="4">The sequence shown here is derived from an EMBL/GenBank/DDBJ whole genome shotgun (WGS) entry which is preliminary data.</text>
</comment>
<dbReference type="Pfam" id="PF00106">
    <property type="entry name" value="adh_short"/>
    <property type="match status" value="1"/>
</dbReference>
<dbReference type="PRINTS" id="PR00081">
    <property type="entry name" value="GDHRDH"/>
</dbReference>
<evidence type="ECO:0000256" key="1">
    <source>
        <dbReference type="ARBA" id="ARBA00006484"/>
    </source>
</evidence>
<dbReference type="InterPro" id="IPR002347">
    <property type="entry name" value="SDR_fam"/>
</dbReference>
<dbReference type="PRINTS" id="PR00080">
    <property type="entry name" value="SDRFAMILY"/>
</dbReference>
<dbReference type="PANTHER" id="PTHR43976:SF16">
    <property type="entry name" value="SHORT-CHAIN DEHYDROGENASE_REDUCTASE FAMILY PROTEIN"/>
    <property type="match status" value="1"/>
</dbReference>
<name>A0A402A2X0_9CHLR</name>
<evidence type="ECO:0000256" key="2">
    <source>
        <dbReference type="ARBA" id="ARBA00023002"/>
    </source>
</evidence>
<dbReference type="Gene3D" id="3.40.50.720">
    <property type="entry name" value="NAD(P)-binding Rossmann-like Domain"/>
    <property type="match status" value="1"/>
</dbReference>
<keyword evidence="5" id="KW-1185">Reference proteome</keyword>
<comment type="similarity">
    <text evidence="1 3">Belongs to the short-chain dehydrogenases/reductases (SDR) family.</text>
</comment>
<evidence type="ECO:0000256" key="3">
    <source>
        <dbReference type="RuleBase" id="RU000363"/>
    </source>
</evidence>
<dbReference type="GO" id="GO:0016491">
    <property type="term" value="F:oxidoreductase activity"/>
    <property type="evidence" value="ECO:0007669"/>
    <property type="project" value="UniProtKB-KW"/>
</dbReference>
<reference evidence="5" key="1">
    <citation type="submission" date="2018-12" db="EMBL/GenBank/DDBJ databases">
        <title>Tengunoibacter tsumagoiensis gen. nov., sp. nov., Dictyobacter kobayashii sp. nov., D. alpinus sp. nov., and D. joshuensis sp. nov. and description of Dictyobacteraceae fam. nov. within the order Ktedonobacterales isolated from Tengu-no-mugimeshi.</title>
        <authorList>
            <person name="Wang C.M."/>
            <person name="Zheng Y."/>
            <person name="Sakai Y."/>
            <person name="Toyoda A."/>
            <person name="Minakuchi Y."/>
            <person name="Abe K."/>
            <person name="Yokota A."/>
            <person name="Yabe S."/>
        </authorList>
    </citation>
    <scope>NUCLEOTIDE SEQUENCE [LARGE SCALE GENOMIC DNA]</scope>
    <source>
        <strain evidence="5">Uno3</strain>
    </source>
</reference>
<dbReference type="RefSeq" id="WP_126581014.1">
    <property type="nucleotide sequence ID" value="NZ_BIFR01000001.1"/>
</dbReference>
<gene>
    <name evidence="4" type="ORF">KTT_33520</name>
</gene>
<protein>
    <submittedName>
        <fullName evidence="4">Short-chain dehydrogenase/reductase</fullName>
    </submittedName>
</protein>
<dbReference type="SUPFAM" id="SSF51735">
    <property type="entry name" value="NAD(P)-binding Rossmann-fold domains"/>
    <property type="match status" value="1"/>
</dbReference>
<accession>A0A402A2X0</accession>
<proteinExistence type="inferred from homology"/>
<dbReference type="PANTHER" id="PTHR43976">
    <property type="entry name" value="SHORT CHAIN DEHYDROGENASE"/>
    <property type="match status" value="1"/>
</dbReference>
<evidence type="ECO:0000313" key="4">
    <source>
        <dbReference type="EMBL" id="GCE13493.1"/>
    </source>
</evidence>
<dbReference type="OrthoDB" id="9775296at2"/>
<organism evidence="4 5">
    <name type="scientific">Tengunoibacter tsumagoiensis</name>
    <dbReference type="NCBI Taxonomy" id="2014871"/>
    <lineage>
        <taxon>Bacteria</taxon>
        <taxon>Bacillati</taxon>
        <taxon>Chloroflexota</taxon>
        <taxon>Ktedonobacteria</taxon>
        <taxon>Ktedonobacterales</taxon>
        <taxon>Dictyobacteraceae</taxon>
        <taxon>Tengunoibacter</taxon>
    </lineage>
</organism>
<keyword evidence="2" id="KW-0560">Oxidoreductase</keyword>
<dbReference type="CDD" id="cd05374">
    <property type="entry name" value="17beta-HSD-like_SDR_c"/>
    <property type="match status" value="1"/>
</dbReference>
<dbReference type="PROSITE" id="PS00061">
    <property type="entry name" value="ADH_SHORT"/>
    <property type="match status" value="1"/>
</dbReference>
<sequence>MSKQQASTALITGTSSGIGLEAAIALAQAGFAVVATMRDLQRATTLRQRAQAAKVQLDIRKLDITDAHEAEHCVAEVVRDYGAIDLLVNNAGSGFVGSLEQISMEDLEKVMDVDFMGTARLTRLVLPGQRERRSGRILSVTSVGGIVGQPFNDSYCAAKFAVEGLMESLAPVAKSFGVHVAVIEPGAVATEFIANAAPSIERQGDDPYQELWQSYIARTQASFSAAQTPAGVAEVIVLAATEEQPRFRYQTSATAQAFVGQKLSDLDGSKVQNMTSQWIKS</sequence>